<evidence type="ECO:0000313" key="10">
    <source>
        <dbReference type="EMBL" id="KFI52728.1"/>
    </source>
</evidence>
<name>A0A087A1S8_9BIFI</name>
<dbReference type="EMBL" id="JGYN01000004">
    <property type="protein sequence ID" value="KFI52728.1"/>
    <property type="molecule type" value="Genomic_DNA"/>
</dbReference>
<keyword evidence="5 8" id="KW-0812">Transmembrane</keyword>
<feature type="transmembrane region" description="Helical" evidence="8">
    <location>
        <begin position="21"/>
        <end position="48"/>
    </location>
</feature>
<evidence type="ECO:0000256" key="5">
    <source>
        <dbReference type="ARBA" id="ARBA00022692"/>
    </source>
</evidence>
<evidence type="ECO:0000256" key="2">
    <source>
        <dbReference type="ARBA" id="ARBA00007069"/>
    </source>
</evidence>
<dbReference type="InterPro" id="IPR035906">
    <property type="entry name" value="MetI-like_sf"/>
</dbReference>
<sequence>MKRHDRKLDSKGKERDGIVGAILALPDGILTLCCFAVPLVIIILYSFWKIDLTTFIVTTDWNLGNYADIAKSIYLQALLRSLLITLITVIGCILLGLPIAYFIASCKGKLQLLLIGAIVIPFWTSFVVRTYAWLELLGAHGAITRILVGFRLLPEGTDLRYSLTAVVIGMIYSYLPMMILPAYSTFEQLDKSLLEAAADLGRRPSQAFFEIVLPSCGGGIAAGALLVAIPALGEYTIPAILGGSKTLMIGNVIASEFQTTGNYPRGAALSSVLMLAVLVILIGKEITDWRKR</sequence>
<keyword evidence="6 8" id="KW-1133">Transmembrane helix</keyword>
<evidence type="ECO:0000256" key="4">
    <source>
        <dbReference type="ARBA" id="ARBA00022475"/>
    </source>
</evidence>
<comment type="subcellular location">
    <subcellularLocation>
        <location evidence="1 8">Cell membrane</location>
        <topology evidence="1 8">Multi-pass membrane protein</topology>
    </subcellularLocation>
</comment>
<comment type="similarity">
    <text evidence="2">Belongs to the binding-protein-dependent transport system permease family. CysTW subfamily.</text>
</comment>
<feature type="transmembrane region" description="Helical" evidence="8">
    <location>
        <begin position="110"/>
        <end position="128"/>
    </location>
</feature>
<dbReference type="InterPro" id="IPR000515">
    <property type="entry name" value="MetI-like"/>
</dbReference>
<proteinExistence type="inferred from homology"/>
<dbReference type="CDD" id="cd06261">
    <property type="entry name" value="TM_PBP2"/>
    <property type="match status" value="1"/>
</dbReference>
<protein>
    <submittedName>
        <fullName evidence="10">Spermidine/putrescine ABC superfamily ATP binding cassette transporter, permease protein</fullName>
    </submittedName>
</protein>
<feature type="transmembrane region" description="Helical" evidence="8">
    <location>
        <begin position="266"/>
        <end position="283"/>
    </location>
</feature>
<evidence type="ECO:0000256" key="7">
    <source>
        <dbReference type="ARBA" id="ARBA00023136"/>
    </source>
</evidence>
<gene>
    <name evidence="10" type="ORF">BBIA_0412</name>
</gene>
<evidence type="ECO:0000313" key="11">
    <source>
        <dbReference type="Proteomes" id="UP000029108"/>
    </source>
</evidence>
<keyword evidence="11" id="KW-1185">Reference proteome</keyword>
<feature type="transmembrane region" description="Helical" evidence="8">
    <location>
        <begin position="161"/>
        <end position="186"/>
    </location>
</feature>
<dbReference type="SUPFAM" id="SSF161098">
    <property type="entry name" value="MetI-like"/>
    <property type="match status" value="1"/>
</dbReference>
<dbReference type="STRING" id="1437608.GCA_000771645_02275"/>
<dbReference type="AlphaFoldDB" id="A0A087A1S8"/>
<dbReference type="Gene3D" id="1.10.3720.10">
    <property type="entry name" value="MetI-like"/>
    <property type="match status" value="1"/>
</dbReference>
<evidence type="ECO:0000256" key="6">
    <source>
        <dbReference type="ARBA" id="ARBA00022989"/>
    </source>
</evidence>
<evidence type="ECO:0000259" key="9">
    <source>
        <dbReference type="PROSITE" id="PS50928"/>
    </source>
</evidence>
<feature type="domain" description="ABC transmembrane type-1" evidence="9">
    <location>
        <begin position="78"/>
        <end position="284"/>
    </location>
</feature>
<dbReference type="RefSeq" id="WP_033492939.1">
    <property type="nucleotide sequence ID" value="NZ_JDUU01000006.1"/>
</dbReference>
<dbReference type="PROSITE" id="PS50928">
    <property type="entry name" value="ABC_TM1"/>
    <property type="match status" value="1"/>
</dbReference>
<dbReference type="Proteomes" id="UP000029108">
    <property type="component" value="Unassembled WGS sequence"/>
</dbReference>
<evidence type="ECO:0000256" key="1">
    <source>
        <dbReference type="ARBA" id="ARBA00004651"/>
    </source>
</evidence>
<keyword evidence="4" id="KW-1003">Cell membrane</keyword>
<evidence type="ECO:0000256" key="3">
    <source>
        <dbReference type="ARBA" id="ARBA00022448"/>
    </source>
</evidence>
<feature type="transmembrane region" description="Helical" evidence="8">
    <location>
        <begin position="82"/>
        <end position="103"/>
    </location>
</feature>
<organism evidence="10 11">
    <name type="scientific">Bifidobacterium biavatii DSM 23969</name>
    <dbReference type="NCBI Taxonomy" id="1437608"/>
    <lineage>
        <taxon>Bacteria</taxon>
        <taxon>Bacillati</taxon>
        <taxon>Actinomycetota</taxon>
        <taxon>Actinomycetes</taxon>
        <taxon>Bifidobacteriales</taxon>
        <taxon>Bifidobacteriaceae</taxon>
        <taxon>Bifidobacterium</taxon>
    </lineage>
</organism>
<evidence type="ECO:0000256" key="8">
    <source>
        <dbReference type="RuleBase" id="RU363032"/>
    </source>
</evidence>
<dbReference type="GO" id="GO:0005886">
    <property type="term" value="C:plasma membrane"/>
    <property type="evidence" value="ECO:0007669"/>
    <property type="project" value="UniProtKB-SubCell"/>
</dbReference>
<dbReference type="PANTHER" id="PTHR42929">
    <property type="entry name" value="INNER MEMBRANE ABC TRANSPORTER PERMEASE PROTEIN YDCU-RELATED-RELATED"/>
    <property type="match status" value="1"/>
</dbReference>
<feature type="transmembrane region" description="Helical" evidence="8">
    <location>
        <begin position="207"/>
        <end position="229"/>
    </location>
</feature>
<dbReference type="GO" id="GO:0055085">
    <property type="term" value="P:transmembrane transport"/>
    <property type="evidence" value="ECO:0007669"/>
    <property type="project" value="InterPro"/>
</dbReference>
<reference evidence="10 11" key="1">
    <citation type="submission" date="2014-03" db="EMBL/GenBank/DDBJ databases">
        <title>Genomics of Bifidobacteria.</title>
        <authorList>
            <person name="Ventura M."/>
            <person name="Milani C."/>
            <person name="Lugli G.A."/>
        </authorList>
    </citation>
    <scope>NUCLEOTIDE SEQUENCE [LARGE SCALE GENOMIC DNA]</scope>
    <source>
        <strain evidence="10 11">DSM 23969</strain>
    </source>
</reference>
<dbReference type="PANTHER" id="PTHR42929:SF1">
    <property type="entry name" value="INNER MEMBRANE ABC TRANSPORTER PERMEASE PROTEIN YDCU-RELATED"/>
    <property type="match status" value="1"/>
</dbReference>
<dbReference type="OrthoDB" id="9808619at2"/>
<accession>A0A087A1S8</accession>
<keyword evidence="3 8" id="KW-0813">Transport</keyword>
<dbReference type="Pfam" id="PF00528">
    <property type="entry name" value="BPD_transp_1"/>
    <property type="match status" value="1"/>
</dbReference>
<comment type="caution">
    <text evidence="10">The sequence shown here is derived from an EMBL/GenBank/DDBJ whole genome shotgun (WGS) entry which is preliminary data.</text>
</comment>
<keyword evidence="7 8" id="KW-0472">Membrane</keyword>
<dbReference type="eggNOG" id="COG1176">
    <property type="taxonomic scope" value="Bacteria"/>
</dbReference>